<dbReference type="PANTHER" id="PTHR48079">
    <property type="entry name" value="PROTEIN YEEZ"/>
    <property type="match status" value="1"/>
</dbReference>
<evidence type="ECO:0000313" key="2">
    <source>
        <dbReference type="EMBL" id="OGY92909.1"/>
    </source>
</evidence>
<dbReference type="InterPro" id="IPR001509">
    <property type="entry name" value="Epimerase_deHydtase"/>
</dbReference>
<dbReference type="InterPro" id="IPR051783">
    <property type="entry name" value="NAD(P)-dependent_oxidoreduct"/>
</dbReference>
<dbReference type="PANTHER" id="PTHR48079:SF6">
    <property type="entry name" value="NAD(P)-BINDING DOMAIN-CONTAINING PROTEIN-RELATED"/>
    <property type="match status" value="1"/>
</dbReference>
<accession>A0A1G2BWK8</accession>
<dbReference type="GO" id="GO:0005737">
    <property type="term" value="C:cytoplasm"/>
    <property type="evidence" value="ECO:0007669"/>
    <property type="project" value="TreeGrafter"/>
</dbReference>
<feature type="domain" description="NAD-dependent epimerase/dehydratase" evidence="1">
    <location>
        <begin position="4"/>
        <end position="224"/>
    </location>
</feature>
<reference evidence="2 3" key="1">
    <citation type="journal article" date="2016" name="Nat. Commun.">
        <title>Thousands of microbial genomes shed light on interconnected biogeochemical processes in an aquifer system.</title>
        <authorList>
            <person name="Anantharaman K."/>
            <person name="Brown C.T."/>
            <person name="Hug L.A."/>
            <person name="Sharon I."/>
            <person name="Castelle C.J."/>
            <person name="Probst A.J."/>
            <person name="Thomas B.C."/>
            <person name="Singh A."/>
            <person name="Wilkins M.J."/>
            <person name="Karaoz U."/>
            <person name="Brodie E.L."/>
            <person name="Williams K.H."/>
            <person name="Hubbard S.S."/>
            <person name="Banfield J.F."/>
        </authorList>
    </citation>
    <scope>NUCLEOTIDE SEQUENCE [LARGE SCALE GENOMIC DNA]</scope>
</reference>
<comment type="caution">
    <text evidence="2">The sequence shown here is derived from an EMBL/GenBank/DDBJ whole genome shotgun (WGS) entry which is preliminary data.</text>
</comment>
<dbReference type="EMBL" id="MHKN01000006">
    <property type="protein sequence ID" value="OGY92909.1"/>
    <property type="molecule type" value="Genomic_DNA"/>
</dbReference>
<dbReference type="InterPro" id="IPR036291">
    <property type="entry name" value="NAD(P)-bd_dom_sf"/>
</dbReference>
<protein>
    <recommendedName>
        <fullName evidence="1">NAD-dependent epimerase/dehydratase domain-containing protein</fullName>
    </recommendedName>
</protein>
<dbReference type="Gene3D" id="3.40.50.720">
    <property type="entry name" value="NAD(P)-binding Rossmann-like Domain"/>
    <property type="match status" value="1"/>
</dbReference>
<proteinExistence type="predicted"/>
<evidence type="ECO:0000313" key="3">
    <source>
        <dbReference type="Proteomes" id="UP000177349"/>
    </source>
</evidence>
<evidence type="ECO:0000259" key="1">
    <source>
        <dbReference type="Pfam" id="PF01370"/>
    </source>
</evidence>
<dbReference type="AlphaFoldDB" id="A0A1G2BWK8"/>
<dbReference type="GO" id="GO:0004029">
    <property type="term" value="F:aldehyde dehydrogenase (NAD+) activity"/>
    <property type="evidence" value="ECO:0007669"/>
    <property type="project" value="TreeGrafter"/>
</dbReference>
<name>A0A1G2BWK8_9BACT</name>
<dbReference type="Proteomes" id="UP000177349">
    <property type="component" value="Unassembled WGS sequence"/>
</dbReference>
<dbReference type="SUPFAM" id="SSF51735">
    <property type="entry name" value="NAD(P)-binding Rossmann-fold domains"/>
    <property type="match status" value="1"/>
</dbReference>
<organism evidence="2 3">
    <name type="scientific">Candidatus Komeilibacteria bacterium RIFCSPLOWO2_01_FULL_53_11</name>
    <dbReference type="NCBI Taxonomy" id="1798552"/>
    <lineage>
        <taxon>Bacteria</taxon>
        <taxon>Candidatus Komeiliibacteriota</taxon>
    </lineage>
</organism>
<gene>
    <name evidence="2" type="ORF">A3B31_00920</name>
</gene>
<sequence length="327" mass="36378">MNVFLFGATGFVGKNLIPELLEAGYDVTALVRRSSKHGNLVSDHKVKVVTGDITDSTSYKTHLCSTGYVVNLAGVVTDWAPKSDYYRVHVEGLKKLLDACADAEIKKFVHISTAGVMQRENKNAPLNEMTAVSKSRSPYIRSKSIGETLVLSYAQYFEVVILRPSWIYGTGDKVLLPELARQIKGGKMVIVGGKDIYLPLVHVKNFCDAIILALRKPSVNKEVFIISDGEKTWKELFDQIADSIDAVRPSTVLPYFVAYAVGFVMEVIWKVFRLKGRPLLTRTAAEMLGKTVRLDTSKAEKVLLYRPQIGLDAGIQEVIHYLHDTDI</sequence>
<dbReference type="Pfam" id="PF01370">
    <property type="entry name" value="Epimerase"/>
    <property type="match status" value="1"/>
</dbReference>